<evidence type="ECO:0000313" key="3">
    <source>
        <dbReference type="Proteomes" id="UP000070133"/>
    </source>
</evidence>
<sequence>MSASVDDQYEQQNDQVSGDAPAGDAQDNDYQSRTGQSHIPVQSDNADVEDPIDPETADSDAQLEADDKNAIDSSNIVDGRTRGAAKSGGVYREPGDEEGLPGPEDGTSRVAQ</sequence>
<feature type="compositionally biased region" description="Polar residues" evidence="1">
    <location>
        <begin position="1"/>
        <end position="16"/>
    </location>
</feature>
<feature type="region of interest" description="Disordered" evidence="1">
    <location>
        <begin position="1"/>
        <end position="112"/>
    </location>
</feature>
<dbReference type="AlphaFoldDB" id="A0A139HIX8"/>
<dbReference type="Proteomes" id="UP000070133">
    <property type="component" value="Unassembled WGS sequence"/>
</dbReference>
<gene>
    <name evidence="2" type="ORF">AC578_7864</name>
</gene>
<dbReference type="OrthoDB" id="4357148at2759"/>
<protein>
    <recommendedName>
        <fullName evidence="4">Histone chaperone domain-containing protein</fullName>
    </recommendedName>
</protein>
<comment type="caution">
    <text evidence="2">The sequence shown here is derived from an EMBL/GenBank/DDBJ whole genome shotgun (WGS) entry which is preliminary data.</text>
</comment>
<organism evidence="2 3">
    <name type="scientific">Pseudocercospora eumusae</name>
    <dbReference type="NCBI Taxonomy" id="321146"/>
    <lineage>
        <taxon>Eukaryota</taxon>
        <taxon>Fungi</taxon>
        <taxon>Dikarya</taxon>
        <taxon>Ascomycota</taxon>
        <taxon>Pezizomycotina</taxon>
        <taxon>Dothideomycetes</taxon>
        <taxon>Dothideomycetidae</taxon>
        <taxon>Mycosphaerellales</taxon>
        <taxon>Mycosphaerellaceae</taxon>
        <taxon>Pseudocercospora</taxon>
    </lineage>
</organism>
<keyword evidence="3" id="KW-1185">Reference proteome</keyword>
<evidence type="ECO:0000313" key="2">
    <source>
        <dbReference type="EMBL" id="KXT02445.1"/>
    </source>
</evidence>
<name>A0A139HIX8_9PEZI</name>
<feature type="compositionally biased region" description="Polar residues" evidence="1">
    <location>
        <begin position="28"/>
        <end position="45"/>
    </location>
</feature>
<reference evidence="2 3" key="1">
    <citation type="submission" date="2015-07" db="EMBL/GenBank/DDBJ databases">
        <title>Comparative genomics of the Sigatoka disease complex on banana suggests a link between parallel evolutionary changes in Pseudocercospora fijiensis and Pseudocercospora eumusae and increased virulence on the banana host.</title>
        <authorList>
            <person name="Chang T.-C."/>
            <person name="Salvucci A."/>
            <person name="Crous P.W."/>
            <person name="Stergiopoulos I."/>
        </authorList>
    </citation>
    <scope>NUCLEOTIDE SEQUENCE [LARGE SCALE GENOMIC DNA]</scope>
    <source>
        <strain evidence="2 3">CBS 114824</strain>
    </source>
</reference>
<dbReference type="EMBL" id="LFZN01000042">
    <property type="protein sequence ID" value="KXT02445.1"/>
    <property type="molecule type" value="Genomic_DNA"/>
</dbReference>
<evidence type="ECO:0000256" key="1">
    <source>
        <dbReference type="SAM" id="MobiDB-lite"/>
    </source>
</evidence>
<evidence type="ECO:0008006" key="4">
    <source>
        <dbReference type="Google" id="ProtNLM"/>
    </source>
</evidence>
<accession>A0A139HIX8</accession>
<proteinExistence type="predicted"/>
<feature type="compositionally biased region" description="Acidic residues" evidence="1">
    <location>
        <begin position="46"/>
        <end position="64"/>
    </location>
</feature>